<feature type="domain" description="Fibrinogen C-terminal" evidence="6">
    <location>
        <begin position="50"/>
        <end position="100"/>
    </location>
</feature>
<dbReference type="InterPro" id="IPR036056">
    <property type="entry name" value="Fibrinogen-like_C"/>
</dbReference>
<dbReference type="Proteomes" id="UP000265140">
    <property type="component" value="Chromosome 10"/>
</dbReference>
<sequence>MTNQAFLLLIALLMVQLASSANTKQLTSGIPFGEDKAPRVSWNRLVALRNRANFIGRSCKEVKEKYVQSEDGLYYLTTANGVVYQTFCDMTTAGGGWTLVASVHENNIYGKCTVGDRWTSQEGNSANRPEGEGNWMNVKTFGTAEAATVDDYKNPGYYDIEAEDMSVWHVPNKTPMTIWNLASIMRYHTERRFLKLFGGNLYQLFHRYPVKYNVGAYLSDNGPSIPIVYDLGDKESTKMFYGPNTRGETEGGYISFRAINHERAATAICSGVKPKGGQVDAYCIGGGGYFPEGNPHQCGDFTSFAWDGYGTNRGWSASKEMLESSVLLFYR</sequence>
<evidence type="ECO:0000256" key="2">
    <source>
        <dbReference type="ARBA" id="ARBA00022734"/>
    </source>
</evidence>
<organism evidence="7 8">
    <name type="scientific">Esox lucius</name>
    <name type="common">Northern pike</name>
    <dbReference type="NCBI Taxonomy" id="8010"/>
    <lineage>
        <taxon>Eukaryota</taxon>
        <taxon>Metazoa</taxon>
        <taxon>Chordata</taxon>
        <taxon>Craniata</taxon>
        <taxon>Vertebrata</taxon>
        <taxon>Euteleostomi</taxon>
        <taxon>Actinopterygii</taxon>
        <taxon>Neopterygii</taxon>
        <taxon>Teleostei</taxon>
        <taxon>Protacanthopterygii</taxon>
        <taxon>Esociformes</taxon>
        <taxon>Esocidae</taxon>
        <taxon>Esox</taxon>
    </lineage>
</organism>
<name>A0AAY5KRZ3_ESOLU</name>
<evidence type="ECO:0000313" key="8">
    <source>
        <dbReference type="Proteomes" id="UP000265140"/>
    </source>
</evidence>
<gene>
    <name evidence="7" type="primary">ITLN1</name>
</gene>
<dbReference type="GO" id="GO:0070492">
    <property type="term" value="F:oligosaccharide binding"/>
    <property type="evidence" value="ECO:0007669"/>
    <property type="project" value="TreeGrafter"/>
</dbReference>
<evidence type="ECO:0000256" key="4">
    <source>
        <dbReference type="ARBA" id="ARBA00023157"/>
    </source>
</evidence>
<dbReference type="AlphaFoldDB" id="A0AAY5KRZ3"/>
<dbReference type="Ensembl" id="ENSELUT00000110788.1">
    <property type="protein sequence ID" value="ENSELUP00000091619.1"/>
    <property type="gene ID" value="ENSELUG00000034740.1"/>
</dbReference>
<feature type="chain" id="PRO_5044242683" description="Fibrinogen C-terminal domain-containing protein" evidence="5">
    <location>
        <begin position="21"/>
        <end position="331"/>
    </location>
</feature>
<evidence type="ECO:0000256" key="3">
    <source>
        <dbReference type="ARBA" id="ARBA00022837"/>
    </source>
</evidence>
<feature type="signal peptide" evidence="5">
    <location>
        <begin position="1"/>
        <end position="20"/>
    </location>
</feature>
<evidence type="ECO:0000313" key="7">
    <source>
        <dbReference type="Ensembl" id="ENSELUP00000091619.1"/>
    </source>
</evidence>
<dbReference type="InterPro" id="IPR002181">
    <property type="entry name" value="Fibrinogen_a/b/g_C_dom"/>
</dbReference>
<dbReference type="GeneTree" id="ENSGT00940000154757"/>
<keyword evidence="8" id="KW-1185">Reference proteome</keyword>
<dbReference type="GO" id="GO:0046872">
    <property type="term" value="F:metal ion binding"/>
    <property type="evidence" value="ECO:0007669"/>
    <property type="project" value="UniProtKB-KW"/>
</dbReference>
<dbReference type="KEGG" id="els:105012529"/>
<evidence type="ECO:0000256" key="5">
    <source>
        <dbReference type="SAM" id="SignalP"/>
    </source>
</evidence>
<dbReference type="PANTHER" id="PTHR16146">
    <property type="entry name" value="INTELECTIN"/>
    <property type="match status" value="1"/>
</dbReference>
<dbReference type="SUPFAM" id="SSF56496">
    <property type="entry name" value="Fibrinogen C-terminal domain-like"/>
    <property type="match status" value="1"/>
</dbReference>
<dbReference type="InterPro" id="IPR014716">
    <property type="entry name" value="Fibrinogen_a/b/g_C_1"/>
</dbReference>
<keyword evidence="5" id="KW-0732">Signal</keyword>
<dbReference type="NCBIfam" id="NF040941">
    <property type="entry name" value="GGGWT_bact"/>
    <property type="match status" value="1"/>
</dbReference>
<dbReference type="PANTHER" id="PTHR16146:SF46">
    <property type="entry name" value="INTELECTIN-1A-RELATED"/>
    <property type="match status" value="1"/>
</dbReference>
<keyword evidence="3" id="KW-0106">Calcium</keyword>
<keyword evidence="2" id="KW-0430">Lectin</keyword>
<dbReference type="GO" id="GO:0005615">
    <property type="term" value="C:extracellular space"/>
    <property type="evidence" value="ECO:0007669"/>
    <property type="project" value="TreeGrafter"/>
</dbReference>
<dbReference type="Gene3D" id="3.90.215.10">
    <property type="entry name" value="Gamma Fibrinogen, chain A, domain 1"/>
    <property type="match status" value="1"/>
</dbReference>
<reference evidence="7 8" key="1">
    <citation type="submission" date="2020-02" db="EMBL/GenBank/DDBJ databases">
        <title>Esox lucius (northern pike) genome, fEsoLuc1, primary haplotype.</title>
        <authorList>
            <person name="Myers G."/>
            <person name="Karagic N."/>
            <person name="Meyer A."/>
            <person name="Pippel M."/>
            <person name="Reichard M."/>
            <person name="Winkler S."/>
            <person name="Tracey A."/>
            <person name="Sims Y."/>
            <person name="Howe K."/>
            <person name="Rhie A."/>
            <person name="Formenti G."/>
            <person name="Durbin R."/>
            <person name="Fedrigo O."/>
            <person name="Jarvis E.D."/>
        </authorList>
    </citation>
    <scope>NUCLEOTIDE SEQUENCE [LARGE SCALE GENOMIC DNA]</scope>
</reference>
<keyword evidence="4" id="KW-1015">Disulfide bond</keyword>
<evidence type="ECO:0000256" key="1">
    <source>
        <dbReference type="ARBA" id="ARBA00022723"/>
    </source>
</evidence>
<keyword evidence="1" id="KW-0479">Metal-binding</keyword>
<proteinExistence type="predicted"/>
<reference evidence="7" key="2">
    <citation type="submission" date="2025-08" db="UniProtKB">
        <authorList>
            <consortium name="Ensembl"/>
        </authorList>
    </citation>
    <scope>IDENTIFICATION</scope>
</reference>
<dbReference type="PROSITE" id="PS51406">
    <property type="entry name" value="FIBRINOGEN_C_2"/>
    <property type="match status" value="1"/>
</dbReference>
<reference evidence="7" key="3">
    <citation type="submission" date="2025-09" db="UniProtKB">
        <authorList>
            <consortium name="Ensembl"/>
        </authorList>
    </citation>
    <scope>IDENTIFICATION</scope>
</reference>
<accession>A0AAY5KRZ3</accession>
<dbReference type="FunFam" id="3.90.215.10:FF:000015">
    <property type="entry name" value="Intelectin 2"/>
    <property type="match status" value="1"/>
</dbReference>
<evidence type="ECO:0000259" key="6">
    <source>
        <dbReference type="PROSITE" id="PS51406"/>
    </source>
</evidence>
<protein>
    <recommendedName>
        <fullName evidence="6">Fibrinogen C-terminal domain-containing protein</fullName>
    </recommendedName>
</protein>